<dbReference type="EMBL" id="JAHLFQ010000120">
    <property type="protein sequence ID" value="MBU3804163.1"/>
    <property type="molecule type" value="Genomic_DNA"/>
</dbReference>
<name>A0A9E2KCP5_9FIRM</name>
<accession>A0A9E2KCP5</accession>
<dbReference type="InterPro" id="IPR026002">
    <property type="entry name" value="ATC_hydrolase-like"/>
</dbReference>
<dbReference type="Proteomes" id="UP000824229">
    <property type="component" value="Unassembled WGS sequence"/>
</dbReference>
<organism evidence="1 2">
    <name type="scientific">Candidatus Cellulosilyticum pullistercoris</name>
    <dbReference type="NCBI Taxonomy" id="2838521"/>
    <lineage>
        <taxon>Bacteria</taxon>
        <taxon>Bacillati</taxon>
        <taxon>Bacillota</taxon>
        <taxon>Clostridia</taxon>
        <taxon>Lachnospirales</taxon>
        <taxon>Cellulosilyticaceae</taxon>
        <taxon>Cellulosilyticum</taxon>
    </lineage>
</organism>
<dbReference type="Pfam" id="PF14196">
    <property type="entry name" value="ATC_hydrolase"/>
    <property type="match status" value="1"/>
</dbReference>
<evidence type="ECO:0000313" key="1">
    <source>
        <dbReference type="EMBL" id="MBU3804163.1"/>
    </source>
</evidence>
<comment type="caution">
    <text evidence="1">The sequence shown here is derived from an EMBL/GenBank/DDBJ whole genome shotgun (WGS) entry which is preliminary data.</text>
</comment>
<proteinExistence type="predicted"/>
<reference evidence="1" key="1">
    <citation type="journal article" date="2021" name="PeerJ">
        <title>Extensive microbial diversity within the chicken gut microbiome revealed by metagenomics and culture.</title>
        <authorList>
            <person name="Gilroy R."/>
            <person name="Ravi A."/>
            <person name="Getino M."/>
            <person name="Pursley I."/>
            <person name="Horton D.L."/>
            <person name="Alikhan N.F."/>
            <person name="Baker D."/>
            <person name="Gharbi K."/>
            <person name="Hall N."/>
            <person name="Watson M."/>
            <person name="Adriaenssens E.M."/>
            <person name="Foster-Nyarko E."/>
            <person name="Jarju S."/>
            <person name="Secka A."/>
            <person name="Antonio M."/>
            <person name="Oren A."/>
            <person name="Chaudhuri R.R."/>
            <person name="La Ragione R."/>
            <person name="Hildebrand F."/>
            <person name="Pallen M.J."/>
        </authorList>
    </citation>
    <scope>NUCLEOTIDE SEQUENCE</scope>
    <source>
        <strain evidence="1">B5-657</strain>
    </source>
</reference>
<reference evidence="1" key="2">
    <citation type="submission" date="2021-04" db="EMBL/GenBank/DDBJ databases">
        <authorList>
            <person name="Gilroy R."/>
        </authorList>
    </citation>
    <scope>NUCLEOTIDE SEQUENCE</scope>
    <source>
        <strain evidence="1">B5-657</strain>
    </source>
</reference>
<evidence type="ECO:0000313" key="2">
    <source>
        <dbReference type="Proteomes" id="UP000824229"/>
    </source>
</evidence>
<dbReference type="GO" id="GO:0016787">
    <property type="term" value="F:hydrolase activity"/>
    <property type="evidence" value="ECO:0007669"/>
    <property type="project" value="UniProtKB-KW"/>
</dbReference>
<dbReference type="AlphaFoldDB" id="A0A9E2KCP5"/>
<gene>
    <name evidence="1" type="ORF">H9872_05335</name>
</gene>
<sequence length="161" mass="18197">MGSFCKQVSEEAKGLIAGISDRAIWFHLLIEAAEKQNVDIEKLTDEAIFTYGVNLYQDKVANNAREFVELMTEEGPGREAFKQEVVKADENESIAYFHSCPLVAAWKKYGLSDERIHYLCDLASKGDFGRVSNFPNINIEFPKKIGYGDDYCELVATIKEK</sequence>
<protein>
    <submittedName>
        <fullName evidence="1">L-2-amino-thiazoline-4-carboxylic acid hydrolase</fullName>
    </submittedName>
</protein>
<keyword evidence="1" id="KW-0378">Hydrolase</keyword>